<dbReference type="GO" id="GO:0003735">
    <property type="term" value="F:structural constituent of ribosome"/>
    <property type="evidence" value="ECO:0007669"/>
    <property type="project" value="InterPro"/>
</dbReference>
<evidence type="ECO:0000256" key="5">
    <source>
        <dbReference type="ARBA" id="ARBA00022980"/>
    </source>
</evidence>
<dbReference type="RefSeq" id="WP_068562182.1">
    <property type="nucleotide sequence ID" value="NZ_CP089787.1"/>
</dbReference>
<dbReference type="GO" id="GO:0070181">
    <property type="term" value="F:small ribosomal subunit rRNA binding"/>
    <property type="evidence" value="ECO:0007669"/>
    <property type="project" value="TreeGrafter"/>
</dbReference>
<dbReference type="Proteomes" id="UP000199686">
    <property type="component" value="Unassembled WGS sequence"/>
</dbReference>
<keyword evidence="4 8" id="KW-0694">RNA-binding</keyword>
<evidence type="ECO:0000313" key="13">
    <source>
        <dbReference type="Proteomes" id="UP000195947"/>
    </source>
</evidence>
<dbReference type="Proteomes" id="UP000195947">
    <property type="component" value="Unassembled WGS sequence"/>
</dbReference>
<dbReference type="GO" id="GO:0005829">
    <property type="term" value="C:cytosol"/>
    <property type="evidence" value="ECO:0007669"/>
    <property type="project" value="TreeGrafter"/>
</dbReference>
<dbReference type="GO" id="GO:0015935">
    <property type="term" value="C:small ribosomal subunit"/>
    <property type="evidence" value="ECO:0007669"/>
    <property type="project" value="TreeGrafter"/>
</dbReference>
<dbReference type="PANTHER" id="PTHR33398:SF1">
    <property type="entry name" value="SMALL RIBOSOMAL SUBUNIT PROTEIN BS20C"/>
    <property type="match status" value="1"/>
</dbReference>
<evidence type="ECO:0000256" key="7">
    <source>
        <dbReference type="ARBA" id="ARBA00035136"/>
    </source>
</evidence>
<sequence>MPNIDSAIKRVRTSEKANLKNNAQKSAMRSAIKKFEAAVAEGAENSEELLKAAVKSIDSAASKNLIHQNKASRDISRLTKKLAK</sequence>
<evidence type="ECO:0000313" key="15">
    <source>
        <dbReference type="Proteomes" id="UP000589373"/>
    </source>
</evidence>
<dbReference type="Pfam" id="PF01649">
    <property type="entry name" value="Ribosomal_S20p"/>
    <property type="match status" value="1"/>
</dbReference>
<evidence type="ECO:0000256" key="1">
    <source>
        <dbReference type="ARBA" id="ARBA00003134"/>
    </source>
</evidence>
<reference evidence="10 13" key="1">
    <citation type="submission" date="2016-02" db="EMBL/GenBank/DDBJ databases">
        <authorList>
            <person name="Strepis N."/>
        </authorList>
    </citation>
    <scope>NUCLEOTIDE SEQUENCE [LARGE SCALE GENOMIC DNA]</scope>
    <source>
        <strain evidence="10">Trichococcus flocculiformis</strain>
    </source>
</reference>
<evidence type="ECO:0000256" key="3">
    <source>
        <dbReference type="ARBA" id="ARBA00022730"/>
    </source>
</evidence>
<evidence type="ECO:0000313" key="14">
    <source>
        <dbReference type="Proteomes" id="UP000199686"/>
    </source>
</evidence>
<dbReference type="Proteomes" id="UP000589373">
    <property type="component" value="Unassembled WGS sequence"/>
</dbReference>
<keyword evidence="6 8" id="KW-0687">Ribonucleoprotein</keyword>
<protein>
    <recommendedName>
        <fullName evidence="7 8">Small ribosomal subunit protein bS20</fullName>
    </recommendedName>
</protein>
<evidence type="ECO:0000256" key="6">
    <source>
        <dbReference type="ARBA" id="ARBA00023274"/>
    </source>
</evidence>
<dbReference type="Gene3D" id="1.20.58.110">
    <property type="entry name" value="Ribosomal protein S20"/>
    <property type="match status" value="1"/>
</dbReference>
<dbReference type="InterPro" id="IPR002583">
    <property type="entry name" value="Ribosomal_bS20"/>
</dbReference>
<dbReference type="GO" id="GO:0006412">
    <property type="term" value="P:translation"/>
    <property type="evidence" value="ECO:0007669"/>
    <property type="project" value="UniProtKB-UniRule"/>
</dbReference>
<name>A0A143YCC9_9LACT</name>
<dbReference type="STRING" id="82803.SAMN04488048_11712"/>
<feature type="region of interest" description="Disordered" evidence="9">
    <location>
        <begin position="1"/>
        <end position="22"/>
    </location>
</feature>
<dbReference type="AlphaFoldDB" id="A0A143YCC9"/>
<comment type="caution">
    <text evidence="12">The sequence shown here is derived from an EMBL/GenBank/DDBJ whole genome shotgun (WGS) entry which is preliminary data.</text>
</comment>
<accession>A0A143YCC9</accession>
<dbReference type="InterPro" id="IPR036510">
    <property type="entry name" value="Ribosomal_bS20_sf"/>
</dbReference>
<evidence type="ECO:0000256" key="8">
    <source>
        <dbReference type="HAMAP-Rule" id="MF_00500"/>
    </source>
</evidence>
<dbReference type="EMBL" id="FOQC01000001">
    <property type="protein sequence ID" value="SFH45581.1"/>
    <property type="molecule type" value="Genomic_DNA"/>
</dbReference>
<gene>
    <name evidence="8" type="primary">rpsT</name>
    <name evidence="11" type="ORF">GX662_08045</name>
    <name evidence="12" type="ORF">SAMN04488507_100137</name>
    <name evidence="10" type="ORF">TFLO_751</name>
</gene>
<keyword evidence="5 8" id="KW-0689">Ribosomal protein</keyword>
<organism evidence="12 14">
    <name type="scientific">Trichococcus flocculiformis</name>
    <dbReference type="NCBI Taxonomy" id="82803"/>
    <lineage>
        <taxon>Bacteria</taxon>
        <taxon>Bacillati</taxon>
        <taxon>Bacillota</taxon>
        <taxon>Bacilli</taxon>
        <taxon>Lactobacillales</taxon>
        <taxon>Carnobacteriaceae</taxon>
        <taxon>Trichococcus</taxon>
    </lineage>
</organism>
<evidence type="ECO:0000256" key="2">
    <source>
        <dbReference type="ARBA" id="ARBA00007634"/>
    </source>
</evidence>
<proteinExistence type="inferred from homology"/>
<comment type="function">
    <text evidence="1 8">Binds directly to 16S ribosomal RNA.</text>
</comment>
<dbReference type="SUPFAM" id="SSF46992">
    <property type="entry name" value="Ribosomal protein S20"/>
    <property type="match status" value="1"/>
</dbReference>
<dbReference type="FunFam" id="1.20.58.110:FF:000001">
    <property type="entry name" value="30S ribosomal protein S20"/>
    <property type="match status" value="1"/>
</dbReference>
<comment type="similarity">
    <text evidence="2 8">Belongs to the bacterial ribosomal protein bS20 family.</text>
</comment>
<reference evidence="12 14" key="2">
    <citation type="submission" date="2016-10" db="EMBL/GenBank/DDBJ databases">
        <authorList>
            <person name="Varghese N."/>
            <person name="Submissions S."/>
        </authorList>
    </citation>
    <scope>NUCLEOTIDE SEQUENCE [LARGE SCALE GENOMIC DNA]</scope>
    <source>
        <strain evidence="12 14">DSM 2094</strain>
    </source>
</reference>
<evidence type="ECO:0000313" key="12">
    <source>
        <dbReference type="EMBL" id="SFH45581.1"/>
    </source>
</evidence>
<evidence type="ECO:0000256" key="9">
    <source>
        <dbReference type="SAM" id="MobiDB-lite"/>
    </source>
</evidence>
<evidence type="ECO:0000256" key="4">
    <source>
        <dbReference type="ARBA" id="ARBA00022884"/>
    </source>
</evidence>
<evidence type="ECO:0000313" key="10">
    <source>
        <dbReference type="EMBL" id="CZQ86375.1"/>
    </source>
</evidence>
<evidence type="ECO:0000313" key="11">
    <source>
        <dbReference type="EMBL" id="NLD32193.1"/>
    </source>
</evidence>
<dbReference type="HAMAP" id="MF_00500">
    <property type="entry name" value="Ribosomal_bS20"/>
    <property type="match status" value="1"/>
</dbReference>
<dbReference type="EMBL" id="JAAZCD010000182">
    <property type="protein sequence ID" value="NLD32193.1"/>
    <property type="molecule type" value="Genomic_DNA"/>
</dbReference>
<dbReference type="OrthoDB" id="9808392at2"/>
<dbReference type="NCBIfam" id="TIGR00029">
    <property type="entry name" value="S20"/>
    <property type="match status" value="1"/>
</dbReference>
<dbReference type="PANTHER" id="PTHR33398">
    <property type="entry name" value="30S RIBOSOMAL PROTEIN S20"/>
    <property type="match status" value="1"/>
</dbReference>
<dbReference type="EMBL" id="FJMZ01000005">
    <property type="protein sequence ID" value="CZQ86375.1"/>
    <property type="molecule type" value="Genomic_DNA"/>
</dbReference>
<keyword evidence="13" id="KW-1185">Reference proteome</keyword>
<keyword evidence="3 8" id="KW-0699">rRNA-binding</keyword>
<reference evidence="11 15" key="3">
    <citation type="journal article" date="2020" name="Biotechnol. Biofuels">
        <title>New insights from the biogas microbiome by comprehensive genome-resolved metagenomics of nearly 1600 species originating from multiple anaerobic digesters.</title>
        <authorList>
            <person name="Campanaro S."/>
            <person name="Treu L."/>
            <person name="Rodriguez-R L.M."/>
            <person name="Kovalovszki A."/>
            <person name="Ziels R.M."/>
            <person name="Maus I."/>
            <person name="Zhu X."/>
            <person name="Kougias P.G."/>
            <person name="Basile A."/>
            <person name="Luo G."/>
            <person name="Schluter A."/>
            <person name="Konstantinidis K.T."/>
            <person name="Angelidaki I."/>
        </authorList>
    </citation>
    <scope>NUCLEOTIDE SEQUENCE [LARGE SCALE GENOMIC DNA]</scope>
    <source>
        <strain evidence="11">AS07pgkLD_105</strain>
    </source>
</reference>